<accession>A0ABD7BYC2</accession>
<feature type="compositionally biased region" description="Basic and acidic residues" evidence="1">
    <location>
        <begin position="102"/>
        <end position="122"/>
    </location>
</feature>
<dbReference type="RefSeq" id="WP_201116207.1">
    <property type="nucleotide sequence ID" value="NZ_CP067993.1"/>
</dbReference>
<evidence type="ECO:0000313" key="3">
    <source>
        <dbReference type="Proteomes" id="UP000596095"/>
    </source>
</evidence>
<gene>
    <name evidence="2" type="ORF">JJL50_11210</name>
</gene>
<dbReference type="AlphaFoldDB" id="A0ABD7BYC2"/>
<dbReference type="Proteomes" id="UP000596095">
    <property type="component" value="Chromosome"/>
</dbReference>
<reference evidence="2 3" key="1">
    <citation type="submission" date="2021-01" db="EMBL/GenBank/DDBJ databases">
        <title>Genome Characterization of a novel Stenotrophomonas isolate with high keratinase activity.</title>
        <authorList>
            <person name="Cao Z.-J."/>
        </authorList>
    </citation>
    <scope>NUCLEOTIDE SEQUENCE [LARGE SCALE GENOMIC DNA]</scope>
    <source>
        <strain evidence="2 3">DHHJ</strain>
    </source>
</reference>
<dbReference type="EMBL" id="CP067993">
    <property type="protein sequence ID" value="QQQ40548.1"/>
    <property type="molecule type" value="Genomic_DNA"/>
</dbReference>
<evidence type="ECO:0000313" key="2">
    <source>
        <dbReference type="EMBL" id="QQQ40548.1"/>
    </source>
</evidence>
<name>A0ABD7BYC2_STEMA</name>
<sequence>MASLSPGLAWAADVHLTPASKDGSGASRAAAPACLDAADSTFPALEKMTSRPLTPAPDEHDATLQARGLTLIQLHDKGGAHTVLRLPVQAPAGEQPSPSGTERNDIELRDGSDAAGRRQCRE</sequence>
<feature type="region of interest" description="Disordered" evidence="1">
    <location>
        <begin position="84"/>
        <end position="122"/>
    </location>
</feature>
<protein>
    <submittedName>
        <fullName evidence="2">Uncharacterized protein</fullName>
    </submittedName>
</protein>
<evidence type="ECO:0000256" key="1">
    <source>
        <dbReference type="SAM" id="MobiDB-lite"/>
    </source>
</evidence>
<organism evidence="2 3">
    <name type="scientific">Stenotrophomonas maltophilia</name>
    <name type="common">Pseudomonas maltophilia</name>
    <name type="synonym">Xanthomonas maltophilia</name>
    <dbReference type="NCBI Taxonomy" id="40324"/>
    <lineage>
        <taxon>Bacteria</taxon>
        <taxon>Pseudomonadati</taxon>
        <taxon>Pseudomonadota</taxon>
        <taxon>Gammaproteobacteria</taxon>
        <taxon>Lysobacterales</taxon>
        <taxon>Lysobacteraceae</taxon>
        <taxon>Stenotrophomonas</taxon>
        <taxon>Stenotrophomonas maltophilia group</taxon>
    </lineage>
</organism>
<proteinExistence type="predicted"/>